<protein>
    <submittedName>
        <fullName evidence="3">Hpt domain-containing protein</fullName>
    </submittedName>
</protein>
<comment type="caution">
    <text evidence="3">The sequence shown here is derived from an EMBL/GenBank/DDBJ whole genome shotgun (WGS) entry which is preliminary data.</text>
</comment>
<feature type="modified residue" description="Phosphohistidine" evidence="1">
    <location>
        <position position="62"/>
    </location>
</feature>
<reference evidence="3" key="1">
    <citation type="submission" date="2020-08" db="EMBL/GenBank/DDBJ databases">
        <title>Genome public.</title>
        <authorList>
            <person name="Liu C."/>
            <person name="Sun Q."/>
        </authorList>
    </citation>
    <scope>NUCLEOTIDE SEQUENCE</scope>
    <source>
        <strain evidence="3">NSJ-50</strain>
    </source>
</reference>
<evidence type="ECO:0000313" key="4">
    <source>
        <dbReference type="Proteomes" id="UP000647416"/>
    </source>
</evidence>
<dbReference type="GO" id="GO:0000160">
    <property type="term" value="P:phosphorelay signal transduction system"/>
    <property type="evidence" value="ECO:0007669"/>
    <property type="project" value="InterPro"/>
</dbReference>
<dbReference type="Gene3D" id="1.20.120.160">
    <property type="entry name" value="HPT domain"/>
    <property type="match status" value="1"/>
</dbReference>
<dbReference type="EMBL" id="JACRTE010000001">
    <property type="protein sequence ID" value="MBC8595260.1"/>
    <property type="molecule type" value="Genomic_DNA"/>
</dbReference>
<proteinExistence type="predicted"/>
<keyword evidence="4" id="KW-1185">Reference proteome</keyword>
<evidence type="ECO:0000256" key="1">
    <source>
        <dbReference type="PROSITE-ProRule" id="PRU00110"/>
    </source>
</evidence>
<keyword evidence="1" id="KW-0597">Phosphoprotein</keyword>
<dbReference type="SUPFAM" id="SSF47226">
    <property type="entry name" value="Histidine-containing phosphotransfer domain, HPT domain"/>
    <property type="match status" value="1"/>
</dbReference>
<dbReference type="RefSeq" id="WP_262431001.1">
    <property type="nucleotide sequence ID" value="NZ_JACRTE010000001.1"/>
</dbReference>
<dbReference type="InterPro" id="IPR036641">
    <property type="entry name" value="HPT_dom_sf"/>
</dbReference>
<sequence length="117" mass="13146">MDKTEEFYNAIGSDFQSVAKRFGNNSAILTRFVLKFLSDESFRTLKTALEKDDAESAFYAAHTLKGICSNLGFDRLFEKSSAVTEMLRRKETEPAKAEFAGLEQEYNKIVQSAALLS</sequence>
<dbReference type="AlphaFoldDB" id="A0A926IS81"/>
<gene>
    <name evidence="3" type="ORF">H8706_00025</name>
</gene>
<dbReference type="Proteomes" id="UP000647416">
    <property type="component" value="Unassembled WGS sequence"/>
</dbReference>
<evidence type="ECO:0000259" key="2">
    <source>
        <dbReference type="PROSITE" id="PS50894"/>
    </source>
</evidence>
<evidence type="ECO:0000313" key="3">
    <source>
        <dbReference type="EMBL" id="MBC8595260.1"/>
    </source>
</evidence>
<accession>A0A926IS81</accession>
<name>A0A926IS81_9FIRM</name>
<dbReference type="PROSITE" id="PS50894">
    <property type="entry name" value="HPT"/>
    <property type="match status" value="1"/>
</dbReference>
<feature type="domain" description="HPt" evidence="2">
    <location>
        <begin position="23"/>
        <end position="117"/>
    </location>
</feature>
<dbReference type="InterPro" id="IPR008207">
    <property type="entry name" value="Sig_transdc_His_kin_Hpt_dom"/>
</dbReference>
<organism evidence="3 4">
    <name type="scientific">Qingrenia yutianensis</name>
    <dbReference type="NCBI Taxonomy" id="2763676"/>
    <lineage>
        <taxon>Bacteria</taxon>
        <taxon>Bacillati</taxon>
        <taxon>Bacillota</taxon>
        <taxon>Clostridia</taxon>
        <taxon>Eubacteriales</taxon>
        <taxon>Oscillospiraceae</taxon>
        <taxon>Qingrenia</taxon>
    </lineage>
</organism>
<dbReference type="Pfam" id="PF01627">
    <property type="entry name" value="Hpt"/>
    <property type="match status" value="1"/>
</dbReference>